<protein>
    <submittedName>
        <fullName evidence="1">Proteinase inhibitor I78</fullName>
    </submittedName>
</protein>
<dbReference type="Gene3D" id="3.30.10.10">
    <property type="entry name" value="Trypsin Inhibitor V, subunit A"/>
    <property type="match status" value="1"/>
</dbReference>
<sequence length="71" mass="7769">MAPLPNPPAEPADDLDSYVGLAGEAAERRARERGWTTVRSLPKGAIITMEYLTGRLNLTVEDGVVERCWKG</sequence>
<dbReference type="RefSeq" id="WP_176160910.1">
    <property type="nucleotide sequence ID" value="NZ_CP054929.1"/>
</dbReference>
<evidence type="ECO:0000313" key="1">
    <source>
        <dbReference type="EMBL" id="QKW49177.1"/>
    </source>
</evidence>
<keyword evidence="2" id="KW-1185">Reference proteome</keyword>
<name>A0A7H8N3U0_9ACTN</name>
<accession>A0A7H8N3U0</accession>
<dbReference type="Proteomes" id="UP000509303">
    <property type="component" value="Chromosome"/>
</dbReference>
<organism evidence="1 2">
    <name type="scientific">Streptomyces buecherae</name>
    <dbReference type="NCBI Taxonomy" id="2763006"/>
    <lineage>
        <taxon>Bacteria</taxon>
        <taxon>Bacillati</taxon>
        <taxon>Actinomycetota</taxon>
        <taxon>Actinomycetes</taxon>
        <taxon>Kitasatosporales</taxon>
        <taxon>Streptomycetaceae</taxon>
        <taxon>Streptomyces</taxon>
    </lineage>
</organism>
<dbReference type="EMBL" id="CP054929">
    <property type="protein sequence ID" value="QKW49177.1"/>
    <property type="molecule type" value="Genomic_DNA"/>
</dbReference>
<proteinExistence type="predicted"/>
<gene>
    <name evidence="1" type="ORF">HUT08_06010</name>
</gene>
<reference evidence="1 2" key="1">
    <citation type="submission" date="2020-06" db="EMBL/GenBank/DDBJ databases">
        <title>Genome mining for natural products.</title>
        <authorList>
            <person name="Zhang B."/>
            <person name="Shi J."/>
            <person name="Ge H."/>
        </authorList>
    </citation>
    <scope>NUCLEOTIDE SEQUENCE [LARGE SCALE GENOMIC DNA]</scope>
    <source>
        <strain evidence="1 2">NA00687</strain>
    </source>
</reference>
<dbReference type="AlphaFoldDB" id="A0A7H8N3U0"/>
<evidence type="ECO:0000313" key="2">
    <source>
        <dbReference type="Proteomes" id="UP000509303"/>
    </source>
</evidence>